<dbReference type="OrthoDB" id="10643383at2759"/>
<feature type="region of interest" description="Disordered" evidence="1">
    <location>
        <begin position="1"/>
        <end position="23"/>
    </location>
</feature>
<organism evidence="2 3">
    <name type="scientific">Paramecium tetraurelia</name>
    <dbReference type="NCBI Taxonomy" id="5888"/>
    <lineage>
        <taxon>Eukaryota</taxon>
        <taxon>Sar</taxon>
        <taxon>Alveolata</taxon>
        <taxon>Ciliophora</taxon>
        <taxon>Intramacronucleata</taxon>
        <taxon>Oligohymenophorea</taxon>
        <taxon>Peniculida</taxon>
        <taxon>Parameciidae</taxon>
        <taxon>Paramecium</taxon>
    </lineage>
</organism>
<dbReference type="Proteomes" id="UP000000600">
    <property type="component" value="Unassembled WGS sequence"/>
</dbReference>
<dbReference type="InParanoid" id="A0C7P4"/>
<dbReference type="RefSeq" id="XP_001434208.1">
    <property type="nucleotide sequence ID" value="XM_001434171.1"/>
</dbReference>
<dbReference type="GeneID" id="5020004"/>
<feature type="compositionally biased region" description="Low complexity" evidence="1">
    <location>
        <begin position="1"/>
        <end position="10"/>
    </location>
</feature>
<reference evidence="2 3" key="1">
    <citation type="journal article" date="2006" name="Nature">
        <title>Global trends of whole-genome duplications revealed by the ciliate Paramecium tetraurelia.</title>
        <authorList>
            <consortium name="Genoscope"/>
            <person name="Aury J.-M."/>
            <person name="Jaillon O."/>
            <person name="Duret L."/>
            <person name="Noel B."/>
            <person name="Jubin C."/>
            <person name="Porcel B.M."/>
            <person name="Segurens B."/>
            <person name="Daubin V."/>
            <person name="Anthouard V."/>
            <person name="Aiach N."/>
            <person name="Arnaiz O."/>
            <person name="Billaut A."/>
            <person name="Beisson J."/>
            <person name="Blanc I."/>
            <person name="Bouhouche K."/>
            <person name="Camara F."/>
            <person name="Duharcourt S."/>
            <person name="Guigo R."/>
            <person name="Gogendeau D."/>
            <person name="Katinka M."/>
            <person name="Keller A.-M."/>
            <person name="Kissmehl R."/>
            <person name="Klotz C."/>
            <person name="Koll F."/>
            <person name="Le Moue A."/>
            <person name="Lepere C."/>
            <person name="Malinsky S."/>
            <person name="Nowacki M."/>
            <person name="Nowak J.K."/>
            <person name="Plattner H."/>
            <person name="Poulain J."/>
            <person name="Ruiz F."/>
            <person name="Serrano V."/>
            <person name="Zagulski M."/>
            <person name="Dessen P."/>
            <person name="Betermier M."/>
            <person name="Weissenbach J."/>
            <person name="Scarpelli C."/>
            <person name="Schachter V."/>
            <person name="Sperling L."/>
            <person name="Meyer E."/>
            <person name="Cohen J."/>
            <person name="Wincker P."/>
        </authorList>
    </citation>
    <scope>NUCLEOTIDE SEQUENCE [LARGE SCALE GENOMIC DNA]</scope>
    <source>
        <strain evidence="2 3">Stock d4-2</strain>
    </source>
</reference>
<dbReference type="HOGENOM" id="CLU_1424017_0_0_1"/>
<dbReference type="EMBL" id="CT868048">
    <property type="protein sequence ID" value="CAK66811.1"/>
    <property type="molecule type" value="Genomic_DNA"/>
</dbReference>
<accession>A0C7P4</accession>
<keyword evidence="3" id="KW-1185">Reference proteome</keyword>
<gene>
    <name evidence="2" type="ORF">GSPATT00035941001</name>
</gene>
<evidence type="ECO:0000256" key="1">
    <source>
        <dbReference type="SAM" id="MobiDB-lite"/>
    </source>
</evidence>
<evidence type="ECO:0000313" key="2">
    <source>
        <dbReference type="EMBL" id="CAK66811.1"/>
    </source>
</evidence>
<feature type="compositionally biased region" description="Basic and acidic residues" evidence="1">
    <location>
        <begin position="11"/>
        <end position="23"/>
    </location>
</feature>
<sequence>MQKGVTSHSPSSEHSHTEPRETSLPKFEFEYPHSCYGVVVQSTKNSNKLNQLLIHQVNLCFHLIVFQNQGEEVKEVINRKVLVSRKFVASNSQENYKTQNFISTKHISFEGFKTKIVKSKINGIFFDDENIPMILNFNLIMLIYEPIIIQLTCQITFILNLLSTLIKPILVKVIMDNQYSGFQKKMMVVSC</sequence>
<dbReference type="AlphaFoldDB" id="A0C7P4"/>
<name>A0C7P4_PARTE</name>
<proteinExistence type="predicted"/>
<evidence type="ECO:0000313" key="3">
    <source>
        <dbReference type="Proteomes" id="UP000000600"/>
    </source>
</evidence>
<protein>
    <submittedName>
        <fullName evidence="2">Uncharacterized protein</fullName>
    </submittedName>
</protein>
<dbReference type="KEGG" id="ptm:GSPATT00035941001"/>